<organism evidence="3 4">
    <name type="scientific">Nocardiopsis aegyptia</name>
    <dbReference type="NCBI Taxonomy" id="220378"/>
    <lineage>
        <taxon>Bacteria</taxon>
        <taxon>Bacillati</taxon>
        <taxon>Actinomycetota</taxon>
        <taxon>Actinomycetes</taxon>
        <taxon>Streptosporangiales</taxon>
        <taxon>Nocardiopsidaceae</taxon>
        <taxon>Nocardiopsis</taxon>
    </lineage>
</organism>
<dbReference type="RefSeq" id="WP_179823011.1">
    <property type="nucleotide sequence ID" value="NZ_JACCFS010000001.1"/>
</dbReference>
<reference evidence="3 4" key="1">
    <citation type="submission" date="2020-07" db="EMBL/GenBank/DDBJ databases">
        <title>Sequencing the genomes of 1000 actinobacteria strains.</title>
        <authorList>
            <person name="Klenk H.-P."/>
        </authorList>
    </citation>
    <scope>NUCLEOTIDE SEQUENCE [LARGE SCALE GENOMIC DNA]</scope>
    <source>
        <strain evidence="3 4">DSM 44442</strain>
    </source>
</reference>
<feature type="region of interest" description="Disordered" evidence="1">
    <location>
        <begin position="1"/>
        <end position="36"/>
    </location>
</feature>
<feature type="transmembrane region" description="Helical" evidence="2">
    <location>
        <begin position="237"/>
        <end position="256"/>
    </location>
</feature>
<dbReference type="EMBL" id="JACCFS010000001">
    <property type="protein sequence ID" value="NYJ34394.1"/>
    <property type="molecule type" value="Genomic_DNA"/>
</dbReference>
<evidence type="ECO:0000256" key="1">
    <source>
        <dbReference type="SAM" id="MobiDB-lite"/>
    </source>
</evidence>
<accession>A0A7Z0ELR7</accession>
<evidence type="ECO:0000256" key="2">
    <source>
        <dbReference type="SAM" id="Phobius"/>
    </source>
</evidence>
<keyword evidence="2" id="KW-1133">Transmembrane helix</keyword>
<comment type="caution">
    <text evidence="3">The sequence shown here is derived from an EMBL/GenBank/DDBJ whole genome shotgun (WGS) entry which is preliminary data.</text>
</comment>
<dbReference type="Proteomes" id="UP000572051">
    <property type="component" value="Unassembled WGS sequence"/>
</dbReference>
<evidence type="ECO:0000313" key="3">
    <source>
        <dbReference type="EMBL" id="NYJ34394.1"/>
    </source>
</evidence>
<keyword evidence="2" id="KW-0472">Membrane</keyword>
<proteinExistence type="predicted"/>
<keyword evidence="2" id="KW-0812">Transmembrane</keyword>
<evidence type="ECO:0000313" key="4">
    <source>
        <dbReference type="Proteomes" id="UP000572051"/>
    </source>
</evidence>
<name>A0A7Z0ELR7_9ACTN</name>
<dbReference type="AlphaFoldDB" id="A0A7Z0ELR7"/>
<keyword evidence="4" id="KW-1185">Reference proteome</keyword>
<gene>
    <name evidence="3" type="ORF">HNR10_002275</name>
</gene>
<protein>
    <submittedName>
        <fullName evidence="3">Uncharacterized protein</fullName>
    </submittedName>
</protein>
<sequence>MTSAKDHLRNIDRSTTSSAEHLKDIKHSAASTARSTAQNTQLLKGVAFASGASMVFNGITAANSARQARTQQEQLALQQEQHALQQAMAEQTARHEFSMWRQTPEGAAFVDWQQRAAALIPFLRNRERTWHAAWADAIGRARAETPSDEKQRFTGRPARLRQTGLKIASILSFIVAGLFALSLLFQLVTTQLAQSQSSGSDQRAYADCVELLNTQEFALVTEADCEALNPSPAGPTIPEVVALVLLCGLGITFIVVRKVRQRAALADPTVQNETAARIDKWGFDPLTTQGAWYAWHESQGFTGYADRIEHMVRTGPSQRPQPSQLIQLQVPTPWAPDDRLPTEVNFVLDSFQRENESLSS</sequence>
<feature type="transmembrane region" description="Helical" evidence="2">
    <location>
        <begin position="167"/>
        <end position="188"/>
    </location>
</feature>
<feature type="compositionally biased region" description="Basic and acidic residues" evidence="1">
    <location>
        <begin position="1"/>
        <end position="12"/>
    </location>
</feature>